<reference evidence="12 13" key="1">
    <citation type="journal article" date="2016" name="Mol. Biol. Evol.">
        <title>Genome-Wide Survey of Gut Fungi (Harpellales) Reveals the First Horizontally Transferred Ubiquitin Gene from a Mosquito Host.</title>
        <authorList>
            <person name="Wang Y."/>
            <person name="White M.M."/>
            <person name="Kvist S."/>
            <person name="Moncalvo J.M."/>
        </authorList>
    </citation>
    <scope>NUCLEOTIDE SEQUENCE [LARGE SCALE GENOMIC DNA]</scope>
    <source>
        <strain evidence="12 13">ALG-7-W6</strain>
    </source>
</reference>
<evidence type="ECO:0000259" key="11">
    <source>
        <dbReference type="Pfam" id="PF10502"/>
    </source>
</evidence>
<comment type="subcellular location">
    <subcellularLocation>
        <location evidence="1">Mitochondrion inner membrane</location>
        <topology evidence="1">Single-pass membrane protein</topology>
    </subcellularLocation>
</comment>
<evidence type="ECO:0000256" key="5">
    <source>
        <dbReference type="ARBA" id="ARBA00022792"/>
    </source>
</evidence>
<evidence type="ECO:0000256" key="2">
    <source>
        <dbReference type="ARBA" id="ARBA00007066"/>
    </source>
</evidence>
<dbReference type="GO" id="GO:0004252">
    <property type="term" value="F:serine-type endopeptidase activity"/>
    <property type="evidence" value="ECO:0007669"/>
    <property type="project" value="InterPro"/>
</dbReference>
<dbReference type="EMBL" id="LSSL01000918">
    <property type="protein sequence ID" value="OLY83415.1"/>
    <property type="molecule type" value="Genomic_DNA"/>
</dbReference>
<dbReference type="GO" id="GO:0042720">
    <property type="term" value="C:mitochondrial inner membrane peptidase complex"/>
    <property type="evidence" value="ECO:0007669"/>
    <property type="project" value="InterPro"/>
</dbReference>
<dbReference type="GO" id="GO:0006627">
    <property type="term" value="P:protein processing involved in protein targeting to mitochondrion"/>
    <property type="evidence" value="ECO:0007669"/>
    <property type="project" value="InterPro"/>
</dbReference>
<dbReference type="AlphaFoldDB" id="A0A1R0H2M6"/>
<dbReference type="InterPro" id="IPR019533">
    <property type="entry name" value="Peptidase_S26"/>
</dbReference>
<keyword evidence="8 10" id="KW-0496">Mitochondrion</keyword>
<keyword evidence="13" id="KW-1185">Reference proteome</keyword>
<dbReference type="OrthoDB" id="308440at2759"/>
<dbReference type="Proteomes" id="UP000187455">
    <property type="component" value="Unassembled WGS sequence"/>
</dbReference>
<dbReference type="SUPFAM" id="SSF51306">
    <property type="entry name" value="LexA/Signal peptidase"/>
    <property type="match status" value="1"/>
</dbReference>
<dbReference type="InterPro" id="IPR037730">
    <property type="entry name" value="IMP2"/>
</dbReference>
<feature type="domain" description="Peptidase S26" evidence="11">
    <location>
        <begin position="41"/>
        <end position="92"/>
    </location>
</feature>
<dbReference type="CDD" id="cd06530">
    <property type="entry name" value="S26_SPase_I"/>
    <property type="match status" value="1"/>
</dbReference>
<evidence type="ECO:0000256" key="9">
    <source>
        <dbReference type="ARBA" id="ARBA00023136"/>
    </source>
</evidence>
<feature type="domain" description="Peptidase S26" evidence="11">
    <location>
        <begin position="2"/>
        <end position="33"/>
    </location>
</feature>
<keyword evidence="4" id="KW-0812">Transmembrane</keyword>
<dbReference type="EC" id="3.4.21.-" evidence="10"/>
<evidence type="ECO:0000313" key="12">
    <source>
        <dbReference type="EMBL" id="OLY83415.1"/>
    </source>
</evidence>
<dbReference type="NCBIfam" id="TIGR02227">
    <property type="entry name" value="sigpep_I_bact"/>
    <property type="match status" value="1"/>
</dbReference>
<organism evidence="12 13">
    <name type="scientific">Smittium mucronatum</name>
    <dbReference type="NCBI Taxonomy" id="133383"/>
    <lineage>
        <taxon>Eukaryota</taxon>
        <taxon>Fungi</taxon>
        <taxon>Fungi incertae sedis</taxon>
        <taxon>Zoopagomycota</taxon>
        <taxon>Kickxellomycotina</taxon>
        <taxon>Harpellomycetes</taxon>
        <taxon>Harpellales</taxon>
        <taxon>Legeriomycetaceae</taxon>
        <taxon>Smittium</taxon>
    </lineage>
</organism>
<comment type="caution">
    <text evidence="12">The sequence shown here is derived from an EMBL/GenBank/DDBJ whole genome shotgun (WGS) entry which is preliminary data.</text>
</comment>
<keyword evidence="3 10" id="KW-0645">Protease</keyword>
<dbReference type="PANTHER" id="PTHR46041:SF2">
    <property type="entry name" value="MITOCHONDRIAL INNER MEMBRANE PROTEASE SUBUNIT 2"/>
    <property type="match status" value="1"/>
</dbReference>
<keyword evidence="6 10" id="KW-0378">Hydrolase</keyword>
<dbReference type="Gene3D" id="2.10.109.10">
    <property type="entry name" value="Umud Fragment, subunit A"/>
    <property type="match status" value="1"/>
</dbReference>
<dbReference type="PRINTS" id="PR00727">
    <property type="entry name" value="LEADERPTASE"/>
</dbReference>
<dbReference type="Pfam" id="PF10502">
    <property type="entry name" value="Peptidase_S26"/>
    <property type="match status" value="2"/>
</dbReference>
<dbReference type="GO" id="GO:0006465">
    <property type="term" value="P:signal peptide processing"/>
    <property type="evidence" value="ECO:0007669"/>
    <property type="project" value="InterPro"/>
</dbReference>
<gene>
    <name evidence="12" type="ORF">AYI68_g2445</name>
</gene>
<keyword evidence="9" id="KW-0472">Membrane</keyword>
<dbReference type="STRING" id="133383.A0A1R0H2M6"/>
<protein>
    <recommendedName>
        <fullName evidence="10">Mitochondrial inner membrane protease subunit</fullName>
        <ecNumber evidence="10">3.4.21.-</ecNumber>
    </recommendedName>
</protein>
<dbReference type="InterPro" id="IPR036286">
    <property type="entry name" value="LexA/Signal_pep-like_sf"/>
</dbReference>
<name>A0A1R0H2M6_9FUNG</name>
<evidence type="ECO:0000256" key="3">
    <source>
        <dbReference type="ARBA" id="ARBA00022670"/>
    </source>
</evidence>
<proteinExistence type="inferred from homology"/>
<evidence type="ECO:0000256" key="1">
    <source>
        <dbReference type="ARBA" id="ARBA00004434"/>
    </source>
</evidence>
<dbReference type="InterPro" id="IPR000223">
    <property type="entry name" value="Pept_S26A_signal_pept_1"/>
</dbReference>
<evidence type="ECO:0000256" key="7">
    <source>
        <dbReference type="ARBA" id="ARBA00022989"/>
    </source>
</evidence>
<evidence type="ECO:0000256" key="10">
    <source>
        <dbReference type="RuleBase" id="RU362041"/>
    </source>
</evidence>
<keyword evidence="5 10" id="KW-0999">Mitochondrion inner membrane</keyword>
<dbReference type="PANTHER" id="PTHR46041">
    <property type="entry name" value="MITOCHONDRIAL INNER MEMBRANE PROTEASE SUBUNIT 2"/>
    <property type="match status" value="1"/>
</dbReference>
<accession>A0A1R0H2M6</accession>
<evidence type="ECO:0000256" key="6">
    <source>
        <dbReference type="ARBA" id="ARBA00022801"/>
    </source>
</evidence>
<evidence type="ECO:0000313" key="13">
    <source>
        <dbReference type="Proteomes" id="UP000187455"/>
    </source>
</evidence>
<evidence type="ECO:0000256" key="8">
    <source>
        <dbReference type="ARBA" id="ARBA00023128"/>
    </source>
</evidence>
<evidence type="ECO:0000256" key="4">
    <source>
        <dbReference type="ARBA" id="ARBA00022692"/>
    </source>
</evidence>
<keyword evidence="7" id="KW-1133">Transmembrane helix</keyword>
<comment type="similarity">
    <text evidence="2">Belongs to the peptidase S26 family. IMP2 subfamily.</text>
</comment>
<sequence length="114" mass="12783">MLKRGDVVTLHSPTNPSDVLVKRIIGLPGDMIRPLKNTPQHADNHQNLPDRLQIPSGHCWVEGDEGFHSIDSNSFGYVPLGLVIGRASFVVYPFSNFGPVKSRIPDWKRDRINQ</sequence>